<name>A0AAD6KQ94_9ROSI</name>
<proteinExistence type="predicted"/>
<organism evidence="2 3">
    <name type="scientific">Salix udensis</name>
    <dbReference type="NCBI Taxonomy" id="889485"/>
    <lineage>
        <taxon>Eukaryota</taxon>
        <taxon>Viridiplantae</taxon>
        <taxon>Streptophyta</taxon>
        <taxon>Embryophyta</taxon>
        <taxon>Tracheophyta</taxon>
        <taxon>Spermatophyta</taxon>
        <taxon>Magnoliopsida</taxon>
        <taxon>eudicotyledons</taxon>
        <taxon>Gunneridae</taxon>
        <taxon>Pentapetalae</taxon>
        <taxon>rosids</taxon>
        <taxon>fabids</taxon>
        <taxon>Malpighiales</taxon>
        <taxon>Salicaceae</taxon>
        <taxon>Saliceae</taxon>
        <taxon>Salix</taxon>
    </lineage>
</organism>
<evidence type="ECO:0000256" key="1">
    <source>
        <dbReference type="SAM" id="Phobius"/>
    </source>
</evidence>
<reference evidence="2 3" key="1">
    <citation type="journal article" date="2023" name="Int. J. Mol. Sci.">
        <title>De Novo Assembly and Annotation of 11 Diverse Shrub Willow (Salix) Genomes Reveals Novel Gene Organization in Sex-Linked Regions.</title>
        <authorList>
            <person name="Hyden B."/>
            <person name="Feng K."/>
            <person name="Yates T.B."/>
            <person name="Jawdy S."/>
            <person name="Cereghino C."/>
            <person name="Smart L.B."/>
            <person name="Muchero W."/>
        </authorList>
    </citation>
    <scope>NUCLEOTIDE SEQUENCE [LARGE SCALE GENOMIC DNA]</scope>
    <source>
        <tissue evidence="2">Shoot tip</tissue>
    </source>
</reference>
<comment type="caution">
    <text evidence="2">The sequence shown here is derived from an EMBL/GenBank/DDBJ whole genome shotgun (WGS) entry which is preliminary data.</text>
</comment>
<dbReference type="EMBL" id="JAPFFJ010000005">
    <property type="protein sequence ID" value="KAJ6427625.1"/>
    <property type="molecule type" value="Genomic_DNA"/>
</dbReference>
<keyword evidence="1" id="KW-0812">Transmembrane</keyword>
<sequence length="171" mass="17602">MAGPSLLIKLSLSKVQAEILMVIAAVIGIGTVTVTEGMTVIGIVTMEVGVDLTVESALSVASLDILLGSVQVKGQEVVAGMVAEMRGILAAAVVVVIVMALIGMEIDLVGVIGMVVVGMVVVVEVLEVIDTLVTVQDPMSAALQGFVQDRMTSYLGDELVVLLLLPAKCLS</sequence>
<accession>A0AAD6KQ94</accession>
<keyword evidence="3" id="KW-1185">Reference proteome</keyword>
<feature type="transmembrane region" description="Helical" evidence="1">
    <location>
        <begin position="20"/>
        <end position="46"/>
    </location>
</feature>
<feature type="transmembrane region" description="Helical" evidence="1">
    <location>
        <begin position="77"/>
        <end position="102"/>
    </location>
</feature>
<protein>
    <submittedName>
        <fullName evidence="2">Uncharacterized protein</fullName>
    </submittedName>
</protein>
<keyword evidence="1" id="KW-0472">Membrane</keyword>
<feature type="transmembrane region" description="Helical" evidence="1">
    <location>
        <begin position="108"/>
        <end position="129"/>
    </location>
</feature>
<keyword evidence="1" id="KW-1133">Transmembrane helix</keyword>
<evidence type="ECO:0000313" key="3">
    <source>
        <dbReference type="Proteomes" id="UP001162972"/>
    </source>
</evidence>
<gene>
    <name evidence="2" type="ORF">OIU84_023087</name>
</gene>
<evidence type="ECO:0000313" key="2">
    <source>
        <dbReference type="EMBL" id="KAJ6427625.1"/>
    </source>
</evidence>
<dbReference type="Proteomes" id="UP001162972">
    <property type="component" value="Chromosome 1"/>
</dbReference>
<dbReference type="AlphaFoldDB" id="A0AAD6KQ94"/>